<accession>A0A8C7KM61</accession>
<evidence type="ECO:0000256" key="1">
    <source>
        <dbReference type="ARBA" id="ARBA00022884"/>
    </source>
</evidence>
<dbReference type="PROSITE" id="PS50142">
    <property type="entry name" value="RNASE_3_2"/>
    <property type="match status" value="2"/>
</dbReference>
<feature type="domain" description="RNase III" evidence="3">
    <location>
        <begin position="175"/>
        <end position="292"/>
    </location>
</feature>
<dbReference type="PROSITE" id="PS00517">
    <property type="entry name" value="RNASE_3_1"/>
    <property type="match status" value="1"/>
</dbReference>
<reference evidence="4" key="2">
    <citation type="submission" date="2025-09" db="UniProtKB">
        <authorList>
            <consortium name="Ensembl"/>
        </authorList>
    </citation>
    <scope>IDENTIFICATION</scope>
</reference>
<reference evidence="4" key="1">
    <citation type="submission" date="2025-08" db="UniProtKB">
        <authorList>
            <consortium name="Ensembl"/>
        </authorList>
    </citation>
    <scope>IDENTIFICATION</scope>
</reference>
<dbReference type="Gene3D" id="1.10.1520.10">
    <property type="entry name" value="Ribonuclease III domain"/>
    <property type="match status" value="2"/>
</dbReference>
<dbReference type="SMART" id="SM00535">
    <property type="entry name" value="RIBOc"/>
    <property type="match status" value="2"/>
</dbReference>
<dbReference type="CDD" id="cd00593">
    <property type="entry name" value="RIBOc"/>
    <property type="match status" value="2"/>
</dbReference>
<dbReference type="Gene3D" id="3.30.160.20">
    <property type="match status" value="1"/>
</dbReference>
<dbReference type="InterPro" id="IPR000999">
    <property type="entry name" value="RNase_III_dom"/>
</dbReference>
<dbReference type="Pfam" id="PF26050">
    <property type="entry name" value="Helical_CED_Drosha"/>
    <property type="match status" value="1"/>
</dbReference>
<feature type="region of interest" description="Disordered" evidence="2">
    <location>
        <begin position="519"/>
        <end position="538"/>
    </location>
</feature>
<dbReference type="GO" id="GO:0003723">
    <property type="term" value="F:RNA binding"/>
    <property type="evidence" value="ECO:0007669"/>
    <property type="project" value="UniProtKB-KW"/>
</dbReference>
<dbReference type="InterPro" id="IPR058938">
    <property type="entry name" value="Helical_CED_Drosha"/>
</dbReference>
<dbReference type="AlphaFoldDB" id="A0A8C7KM61"/>
<sequence length="538" mass="62295">LVCPSLCTNVMRCWSLKQLLLYVLSIFPSHYLCVSSLSDGGKEVLSMQQVLLYVLQSSKHLVHEEEIQKYAEECKGMIITNPGMKPSSVHIDQLNREQFNPEVNTFPTILWKSYVKLPHLLANSPKVKQIVKQKLTQRQQNTMCREVTTGIRSDVYQHAMMCSVLTHHVCYHHCLKHLDKLIGYVFKERCLIQARHTNAHTLSLINHNERLEFLGDAIVGFLTSVHLYYRFPCLEEGGLATYRTAIVQNQHLVMLAKKLELDRFMFHVHRPDLYRESDLRPAMATCFEALIGECGGVEEPKQLFGRLLFNGEVQEPQMDRQLIEMSPVIQKLTDFEDAIGVMFTHCRLLAKSFTPRTVGFNHLTLREFLGDSIMQLMAAEYLFIHFHDHHEGHLTLLRSSLVNTRTQVKVEEELGMQEFAITNDKAKRLVALRTKTLADLLEFHTFVDVYFFPQLKENFILNHGAGQSHARTETVAVYFKEERIGCGKGPSIQQAVMEAAMDWLEKYKLFEEEQELKEMKRERERQQKVGDEPEESRK</sequence>
<dbReference type="GO" id="GO:0070877">
    <property type="term" value="C:microprocessor complex"/>
    <property type="evidence" value="ECO:0007669"/>
    <property type="project" value="TreeGrafter"/>
</dbReference>
<keyword evidence="1" id="KW-0694">RNA-binding</keyword>
<dbReference type="Proteomes" id="UP000694557">
    <property type="component" value="Unassembled WGS sequence"/>
</dbReference>
<dbReference type="PANTHER" id="PTHR11207">
    <property type="entry name" value="RIBONUCLEASE III"/>
    <property type="match status" value="1"/>
</dbReference>
<name>A0A8C7KM61_ONCKI</name>
<evidence type="ECO:0000313" key="4">
    <source>
        <dbReference type="Ensembl" id="ENSOKIP00005106062.1"/>
    </source>
</evidence>
<feature type="domain" description="RNase III" evidence="3">
    <location>
        <begin position="332"/>
        <end position="442"/>
    </location>
</feature>
<dbReference type="GO" id="GO:0004525">
    <property type="term" value="F:ribonuclease III activity"/>
    <property type="evidence" value="ECO:0007669"/>
    <property type="project" value="InterPro"/>
</dbReference>
<dbReference type="Ensembl" id="ENSOKIT00005113699.1">
    <property type="protein sequence ID" value="ENSOKIP00005106062.1"/>
    <property type="gene ID" value="ENSOKIG00005046553.1"/>
</dbReference>
<proteinExistence type="predicted"/>
<dbReference type="SUPFAM" id="SSF54768">
    <property type="entry name" value="dsRNA-binding domain-like"/>
    <property type="match status" value="1"/>
</dbReference>
<organism evidence="4 5">
    <name type="scientific">Oncorhynchus kisutch</name>
    <name type="common">Coho salmon</name>
    <name type="synonym">Salmo kisutch</name>
    <dbReference type="NCBI Taxonomy" id="8019"/>
    <lineage>
        <taxon>Eukaryota</taxon>
        <taxon>Metazoa</taxon>
        <taxon>Chordata</taxon>
        <taxon>Craniata</taxon>
        <taxon>Vertebrata</taxon>
        <taxon>Euteleostomi</taxon>
        <taxon>Actinopterygii</taxon>
        <taxon>Neopterygii</taxon>
        <taxon>Teleostei</taxon>
        <taxon>Protacanthopterygii</taxon>
        <taxon>Salmoniformes</taxon>
        <taxon>Salmonidae</taxon>
        <taxon>Salmoninae</taxon>
        <taxon>Oncorhynchus</taxon>
    </lineage>
</organism>
<dbReference type="GO" id="GO:0031053">
    <property type="term" value="P:primary miRNA processing"/>
    <property type="evidence" value="ECO:0007669"/>
    <property type="project" value="TreeGrafter"/>
</dbReference>
<dbReference type="GeneTree" id="ENSGT00730000111052"/>
<protein>
    <submittedName>
        <fullName evidence="4">Drosha ribonuclease III</fullName>
    </submittedName>
</protein>
<dbReference type="InterPro" id="IPR036389">
    <property type="entry name" value="RNase_III_sf"/>
</dbReference>
<dbReference type="GO" id="GO:0031054">
    <property type="term" value="P:pre-miRNA processing"/>
    <property type="evidence" value="ECO:0007669"/>
    <property type="project" value="TreeGrafter"/>
</dbReference>
<dbReference type="Pfam" id="PF00636">
    <property type="entry name" value="Ribonuclease_3"/>
    <property type="match status" value="2"/>
</dbReference>
<dbReference type="PANTHER" id="PTHR11207:SF0">
    <property type="entry name" value="RIBONUCLEASE 3"/>
    <property type="match status" value="1"/>
</dbReference>
<gene>
    <name evidence="4" type="primary">DROSHA</name>
</gene>
<dbReference type="SUPFAM" id="SSF69065">
    <property type="entry name" value="RNase III domain-like"/>
    <property type="match status" value="2"/>
</dbReference>
<evidence type="ECO:0000259" key="3">
    <source>
        <dbReference type="PROSITE" id="PS50142"/>
    </source>
</evidence>
<evidence type="ECO:0000313" key="5">
    <source>
        <dbReference type="Proteomes" id="UP000694557"/>
    </source>
</evidence>
<evidence type="ECO:0000256" key="2">
    <source>
        <dbReference type="SAM" id="MobiDB-lite"/>
    </source>
</evidence>
<keyword evidence="5" id="KW-1185">Reference proteome</keyword>